<accession>A0A3M6QWB1</accession>
<dbReference type="EMBL" id="RDQK01000022">
    <property type="protein sequence ID" value="RMX07308.1"/>
    <property type="molecule type" value="Genomic_DNA"/>
</dbReference>
<dbReference type="Proteomes" id="UP000281171">
    <property type="component" value="Unassembled WGS sequence"/>
</dbReference>
<reference evidence="1 2" key="1">
    <citation type="submission" date="2018-10" db="EMBL/GenBank/DDBJ databases">
        <title>Comamonadaceae CDC group NO-1 genome sequencing and assembly.</title>
        <authorList>
            <person name="Bernier A.-M."/>
            <person name="Bernard K."/>
        </authorList>
    </citation>
    <scope>NUCLEOTIDE SEQUENCE [LARGE SCALE GENOMIC DNA]</scope>
    <source>
        <strain evidence="1 2">NML180581</strain>
    </source>
</reference>
<name>A0A3M6QWB1_9BURK</name>
<protein>
    <submittedName>
        <fullName evidence="1">Uncharacterized protein</fullName>
    </submittedName>
</protein>
<comment type="caution">
    <text evidence="1">The sequence shown here is derived from an EMBL/GenBank/DDBJ whole genome shotgun (WGS) entry which is preliminary data.</text>
</comment>
<gene>
    <name evidence="1" type="ORF">EBQ24_09445</name>
</gene>
<organism evidence="1 2">
    <name type="scientific">Allofranklinella schreckenbergeri</name>
    <dbReference type="NCBI Taxonomy" id="1076744"/>
    <lineage>
        <taxon>Bacteria</taxon>
        <taxon>Pseudomonadati</taxon>
        <taxon>Pseudomonadota</taxon>
        <taxon>Betaproteobacteria</taxon>
        <taxon>Burkholderiales</taxon>
        <taxon>Comamonadaceae</taxon>
        <taxon>Allofranklinella</taxon>
    </lineage>
</organism>
<proteinExistence type="predicted"/>
<evidence type="ECO:0000313" key="1">
    <source>
        <dbReference type="EMBL" id="RMX07308.1"/>
    </source>
</evidence>
<sequence>MIGLIRLSNSDSNHLIFYYASRSNSNCQIIHLVFIFCWRLLIRLALFSRLTFPFGASKQPALNICTFREKLRFFFIKSQEPMNFLIF</sequence>
<dbReference type="AlphaFoldDB" id="A0A3M6QWB1"/>
<evidence type="ECO:0000313" key="2">
    <source>
        <dbReference type="Proteomes" id="UP000281171"/>
    </source>
</evidence>